<dbReference type="EMBL" id="MT144135">
    <property type="protein sequence ID" value="QJA49388.1"/>
    <property type="molecule type" value="Genomic_DNA"/>
</dbReference>
<dbReference type="CDD" id="cd07017">
    <property type="entry name" value="S14_ClpP_2"/>
    <property type="match status" value="1"/>
</dbReference>
<evidence type="ECO:0000256" key="1">
    <source>
        <dbReference type="ARBA" id="ARBA00007039"/>
    </source>
</evidence>
<gene>
    <name evidence="4" type="ORF">MM415A00845_0016</name>
    <name evidence="3" type="ORF">MM415B01226_0018</name>
    <name evidence="2" type="ORF">TM448A01341_0007</name>
    <name evidence="5" type="ORF">TM448B02107_0010</name>
</gene>
<dbReference type="Gene3D" id="3.90.226.10">
    <property type="entry name" value="2-enoyl-CoA Hydratase, Chain A, domain 1"/>
    <property type="match status" value="1"/>
</dbReference>
<reference evidence="2" key="1">
    <citation type="submission" date="2020-03" db="EMBL/GenBank/DDBJ databases">
        <title>The deep terrestrial virosphere.</title>
        <authorList>
            <person name="Holmfeldt K."/>
            <person name="Nilsson E."/>
            <person name="Simone D."/>
            <person name="Lopez-Fernandez M."/>
            <person name="Wu X."/>
            <person name="de Brujin I."/>
            <person name="Lundin D."/>
            <person name="Andersson A."/>
            <person name="Bertilsson S."/>
            <person name="Dopson M."/>
        </authorList>
    </citation>
    <scope>NUCLEOTIDE SEQUENCE</scope>
    <source>
        <strain evidence="4">MM415A00845</strain>
        <strain evidence="3">MM415B01226</strain>
        <strain evidence="2">TM448A01341</strain>
        <strain evidence="5">TM448B02107</strain>
    </source>
</reference>
<protein>
    <submittedName>
        <fullName evidence="2">Putative protease</fullName>
    </submittedName>
</protein>
<organism evidence="2">
    <name type="scientific">viral metagenome</name>
    <dbReference type="NCBI Taxonomy" id="1070528"/>
    <lineage>
        <taxon>unclassified sequences</taxon>
        <taxon>metagenomes</taxon>
        <taxon>organismal metagenomes</taxon>
    </lineage>
</organism>
<name>A0A6H1ZPE8_9ZZZZ</name>
<dbReference type="EMBL" id="MT141386">
    <property type="protein sequence ID" value="QJA59834.1"/>
    <property type="molecule type" value="Genomic_DNA"/>
</dbReference>
<dbReference type="Pfam" id="PF00574">
    <property type="entry name" value="CLP_protease"/>
    <property type="match status" value="1"/>
</dbReference>
<evidence type="ECO:0000313" key="4">
    <source>
        <dbReference type="EMBL" id="QJA79667.1"/>
    </source>
</evidence>
<dbReference type="InterPro" id="IPR029045">
    <property type="entry name" value="ClpP/crotonase-like_dom_sf"/>
</dbReference>
<proteinExistence type="inferred from homology"/>
<evidence type="ECO:0000313" key="2">
    <source>
        <dbReference type="EMBL" id="QJA49388.1"/>
    </source>
</evidence>
<accession>A0A6H1ZPE8</accession>
<dbReference type="GO" id="GO:0004176">
    <property type="term" value="F:ATP-dependent peptidase activity"/>
    <property type="evidence" value="ECO:0007669"/>
    <property type="project" value="InterPro"/>
</dbReference>
<dbReference type="GO" id="GO:0006515">
    <property type="term" value="P:protein quality control for misfolded or incompletely synthesized proteins"/>
    <property type="evidence" value="ECO:0007669"/>
    <property type="project" value="TreeGrafter"/>
</dbReference>
<evidence type="ECO:0000313" key="5">
    <source>
        <dbReference type="EMBL" id="QJI00759.1"/>
    </source>
</evidence>
<dbReference type="SUPFAM" id="SSF52096">
    <property type="entry name" value="ClpP/crotonase"/>
    <property type="match status" value="1"/>
</dbReference>
<dbReference type="PANTHER" id="PTHR10381">
    <property type="entry name" value="ATP-DEPENDENT CLP PROTEASE PROTEOLYTIC SUBUNIT"/>
    <property type="match status" value="1"/>
</dbReference>
<keyword evidence="2" id="KW-0645">Protease</keyword>
<dbReference type="InterPro" id="IPR023562">
    <property type="entry name" value="ClpP/TepA"/>
</dbReference>
<comment type="similarity">
    <text evidence="1">Belongs to the peptidase S14 family.</text>
</comment>
<dbReference type="PRINTS" id="PR00127">
    <property type="entry name" value="CLPPROTEASEP"/>
</dbReference>
<evidence type="ECO:0000313" key="3">
    <source>
        <dbReference type="EMBL" id="QJA59834.1"/>
    </source>
</evidence>
<sequence length="227" mass="25081">MLRRRPNSVADEELQSGIEYLLQEKRVVHLLGTFNSSRLDAFSTEGVSHIICALDAMQVAPITIVIDSPGGELIQGFSLIDTMNLIRSPLNVVVKGAYSMAAFVAASGTKGCRYIYPHGRMMLHHPWAQMSGFAQDLAIQQKEVQNMKDSLVRVLLNIGVDKTRKQILKDMDRDFYLIGQDAVNYGLVDAVITPEVYGKLVPTGVAVGPDYLGYETHQYPCPHCGKV</sequence>
<dbReference type="EMBL" id="MT144874">
    <property type="protein sequence ID" value="QJI00759.1"/>
    <property type="molecule type" value="Genomic_DNA"/>
</dbReference>
<dbReference type="AlphaFoldDB" id="A0A6H1ZPE8"/>
<dbReference type="GO" id="GO:0009368">
    <property type="term" value="C:endopeptidase Clp complex"/>
    <property type="evidence" value="ECO:0007669"/>
    <property type="project" value="TreeGrafter"/>
</dbReference>
<dbReference type="EMBL" id="MT142390">
    <property type="protein sequence ID" value="QJA79667.1"/>
    <property type="molecule type" value="Genomic_DNA"/>
</dbReference>
<dbReference type="PANTHER" id="PTHR10381:SF11">
    <property type="entry name" value="ATP-DEPENDENT CLP PROTEASE PROTEOLYTIC SUBUNIT, MITOCHONDRIAL"/>
    <property type="match status" value="1"/>
</dbReference>
<dbReference type="GO" id="GO:0051117">
    <property type="term" value="F:ATPase binding"/>
    <property type="evidence" value="ECO:0007669"/>
    <property type="project" value="TreeGrafter"/>
</dbReference>
<dbReference type="GO" id="GO:0004252">
    <property type="term" value="F:serine-type endopeptidase activity"/>
    <property type="evidence" value="ECO:0007669"/>
    <property type="project" value="InterPro"/>
</dbReference>
<dbReference type="InterPro" id="IPR001907">
    <property type="entry name" value="ClpP"/>
</dbReference>
<keyword evidence="2" id="KW-0378">Hydrolase</keyword>